<gene>
    <name evidence="2" type="ORF">EYF80_036285</name>
</gene>
<organism evidence="2 3">
    <name type="scientific">Liparis tanakae</name>
    <name type="common">Tanaka's snailfish</name>
    <dbReference type="NCBI Taxonomy" id="230148"/>
    <lineage>
        <taxon>Eukaryota</taxon>
        <taxon>Metazoa</taxon>
        <taxon>Chordata</taxon>
        <taxon>Craniata</taxon>
        <taxon>Vertebrata</taxon>
        <taxon>Euteleostomi</taxon>
        <taxon>Actinopterygii</taxon>
        <taxon>Neopterygii</taxon>
        <taxon>Teleostei</taxon>
        <taxon>Neoteleostei</taxon>
        <taxon>Acanthomorphata</taxon>
        <taxon>Eupercaria</taxon>
        <taxon>Perciformes</taxon>
        <taxon>Cottioidei</taxon>
        <taxon>Cottales</taxon>
        <taxon>Liparidae</taxon>
        <taxon>Liparis</taxon>
    </lineage>
</organism>
<keyword evidence="3" id="KW-1185">Reference proteome</keyword>
<evidence type="ECO:0000256" key="1">
    <source>
        <dbReference type="SAM" id="MobiDB-lite"/>
    </source>
</evidence>
<proteinExistence type="predicted"/>
<reference evidence="2 3" key="1">
    <citation type="submission" date="2019-03" db="EMBL/GenBank/DDBJ databases">
        <title>First draft genome of Liparis tanakae, snailfish: a comprehensive survey of snailfish specific genes.</title>
        <authorList>
            <person name="Kim W."/>
            <person name="Song I."/>
            <person name="Jeong J.-H."/>
            <person name="Kim D."/>
            <person name="Kim S."/>
            <person name="Ryu S."/>
            <person name="Song J.Y."/>
            <person name="Lee S.K."/>
        </authorList>
    </citation>
    <scope>NUCLEOTIDE SEQUENCE [LARGE SCALE GENOMIC DNA]</scope>
    <source>
        <tissue evidence="2">Muscle</tissue>
    </source>
</reference>
<comment type="caution">
    <text evidence="2">The sequence shown here is derived from an EMBL/GenBank/DDBJ whole genome shotgun (WGS) entry which is preliminary data.</text>
</comment>
<accession>A0A4Z2GLJ7</accession>
<feature type="compositionally biased region" description="Low complexity" evidence="1">
    <location>
        <begin position="35"/>
        <end position="50"/>
    </location>
</feature>
<protein>
    <submittedName>
        <fullName evidence="2">Uncharacterized protein</fullName>
    </submittedName>
</protein>
<evidence type="ECO:0000313" key="2">
    <source>
        <dbReference type="EMBL" id="TNN53512.1"/>
    </source>
</evidence>
<name>A0A4Z2GLJ7_9TELE</name>
<evidence type="ECO:0000313" key="3">
    <source>
        <dbReference type="Proteomes" id="UP000314294"/>
    </source>
</evidence>
<sequence>MVATQHHQRCPTSLRRFAPSCVLRLKHACANEAASRSTSSPSPSPVSLHSSTEDSSLEQPQQLQHHPLVRLCSILESIHYSQASLHL</sequence>
<dbReference type="AlphaFoldDB" id="A0A4Z2GLJ7"/>
<feature type="region of interest" description="Disordered" evidence="1">
    <location>
        <begin position="32"/>
        <end position="62"/>
    </location>
</feature>
<dbReference type="Proteomes" id="UP000314294">
    <property type="component" value="Unassembled WGS sequence"/>
</dbReference>
<dbReference type="EMBL" id="SRLO01000514">
    <property type="protein sequence ID" value="TNN53512.1"/>
    <property type="molecule type" value="Genomic_DNA"/>
</dbReference>